<dbReference type="EMBL" id="QCYK01000003">
    <property type="protein sequence ID" value="PUZ23445.1"/>
    <property type="molecule type" value="Genomic_DNA"/>
</dbReference>
<dbReference type="GO" id="GO:0006313">
    <property type="term" value="P:DNA transposition"/>
    <property type="evidence" value="ECO:0007669"/>
    <property type="project" value="InterPro"/>
</dbReference>
<keyword evidence="4" id="KW-0238">DNA-binding</keyword>
<evidence type="ECO:0000256" key="5">
    <source>
        <dbReference type="ARBA" id="ARBA00023172"/>
    </source>
</evidence>
<dbReference type="AlphaFoldDB" id="A0A2T7BEE5"/>
<dbReference type="Proteomes" id="UP000244450">
    <property type="component" value="Unassembled WGS sequence"/>
</dbReference>
<evidence type="ECO:0000313" key="7">
    <source>
        <dbReference type="Proteomes" id="UP000244450"/>
    </source>
</evidence>
<evidence type="ECO:0000256" key="3">
    <source>
        <dbReference type="ARBA" id="ARBA00022578"/>
    </source>
</evidence>
<comment type="function">
    <text evidence="1">Required for the transposition of the insertion element.</text>
</comment>
<sequence>MFDFPLEIPQVIYTTNLIENLNGKIRKYTKNKLFFPTSMWFKSQCSMQKSERSIKKSASKILVTKKAIKDCHWYRSGSFHSQNPPYSIKLNVINRSISHRCW</sequence>
<name>A0A2T7BEE5_9BACT</name>
<keyword evidence="7" id="KW-1185">Reference proteome</keyword>
<gene>
    <name evidence="6" type="ORF">DCC81_19280</name>
</gene>
<comment type="similarity">
    <text evidence="2">Belongs to the transposase mutator family.</text>
</comment>
<evidence type="ECO:0000256" key="4">
    <source>
        <dbReference type="ARBA" id="ARBA00023125"/>
    </source>
</evidence>
<organism evidence="6 7">
    <name type="scientific">Chitinophaga parva</name>
    <dbReference type="NCBI Taxonomy" id="2169414"/>
    <lineage>
        <taxon>Bacteria</taxon>
        <taxon>Pseudomonadati</taxon>
        <taxon>Bacteroidota</taxon>
        <taxon>Chitinophagia</taxon>
        <taxon>Chitinophagales</taxon>
        <taxon>Chitinophagaceae</taxon>
        <taxon>Chitinophaga</taxon>
    </lineage>
</organism>
<keyword evidence="3" id="KW-0815">Transposition</keyword>
<dbReference type="Pfam" id="PF00872">
    <property type="entry name" value="Transposase_mut"/>
    <property type="match status" value="1"/>
</dbReference>
<reference evidence="6 7" key="1">
    <citation type="submission" date="2018-04" db="EMBL/GenBank/DDBJ databases">
        <title>Chitinophaga fuyangensis sp. nov., isolated from soil in a chemical factory.</title>
        <authorList>
            <person name="Chen K."/>
        </authorList>
    </citation>
    <scope>NUCLEOTIDE SEQUENCE [LARGE SCALE GENOMIC DNA]</scope>
    <source>
        <strain evidence="6 7">LY-1</strain>
    </source>
</reference>
<evidence type="ECO:0000256" key="1">
    <source>
        <dbReference type="ARBA" id="ARBA00002190"/>
    </source>
</evidence>
<evidence type="ECO:0000256" key="2">
    <source>
        <dbReference type="ARBA" id="ARBA00010961"/>
    </source>
</evidence>
<dbReference type="GO" id="GO:0003677">
    <property type="term" value="F:DNA binding"/>
    <property type="evidence" value="ECO:0007669"/>
    <property type="project" value="UniProtKB-KW"/>
</dbReference>
<protein>
    <recommendedName>
        <fullName evidence="8">Mutator family transposase</fullName>
    </recommendedName>
</protein>
<evidence type="ECO:0008006" key="8">
    <source>
        <dbReference type="Google" id="ProtNLM"/>
    </source>
</evidence>
<dbReference type="InterPro" id="IPR001207">
    <property type="entry name" value="Transposase_mutator"/>
</dbReference>
<dbReference type="OrthoDB" id="9779930at2"/>
<accession>A0A2T7BEE5</accession>
<dbReference type="GO" id="GO:0004803">
    <property type="term" value="F:transposase activity"/>
    <property type="evidence" value="ECO:0007669"/>
    <property type="project" value="InterPro"/>
</dbReference>
<keyword evidence="5" id="KW-0233">DNA recombination</keyword>
<proteinExistence type="inferred from homology"/>
<evidence type="ECO:0000313" key="6">
    <source>
        <dbReference type="EMBL" id="PUZ23445.1"/>
    </source>
</evidence>
<comment type="caution">
    <text evidence="6">The sequence shown here is derived from an EMBL/GenBank/DDBJ whole genome shotgun (WGS) entry which is preliminary data.</text>
</comment>